<dbReference type="Proteomes" id="UP000018144">
    <property type="component" value="Unassembled WGS sequence"/>
</dbReference>
<name>U4LPG7_PYROM</name>
<dbReference type="EMBL" id="HF936418">
    <property type="protein sequence ID" value="CCX16525.1"/>
    <property type="molecule type" value="Genomic_DNA"/>
</dbReference>
<accession>U4LPG7</accession>
<gene>
    <name evidence="2" type="ORF">PCON_03168</name>
</gene>
<feature type="signal peptide" evidence="1">
    <location>
        <begin position="1"/>
        <end position="18"/>
    </location>
</feature>
<protein>
    <submittedName>
        <fullName evidence="2">Uncharacterized protein</fullName>
    </submittedName>
</protein>
<evidence type="ECO:0000256" key="1">
    <source>
        <dbReference type="SAM" id="SignalP"/>
    </source>
</evidence>
<dbReference type="AlphaFoldDB" id="U4LPG7"/>
<keyword evidence="3" id="KW-1185">Reference proteome</keyword>
<sequence>MFVVVFFFLLSCVLGSEARSRTEVDDVSLRDAISEVLSQGKV</sequence>
<keyword evidence="1" id="KW-0732">Signal</keyword>
<reference evidence="2 3" key="1">
    <citation type="journal article" date="2013" name="PLoS Genet.">
        <title>The genome and development-dependent transcriptomes of Pyronema confluens: a window into fungal evolution.</title>
        <authorList>
            <person name="Traeger S."/>
            <person name="Altegoer F."/>
            <person name="Freitag M."/>
            <person name="Gabaldon T."/>
            <person name="Kempken F."/>
            <person name="Kumar A."/>
            <person name="Marcet-Houben M."/>
            <person name="Poggeler S."/>
            <person name="Stajich J.E."/>
            <person name="Nowrousian M."/>
        </authorList>
    </citation>
    <scope>NUCLEOTIDE SEQUENCE [LARGE SCALE GENOMIC DNA]</scope>
    <source>
        <strain evidence="3">CBS 100304</strain>
        <tissue evidence="2">Vegetative mycelium</tissue>
    </source>
</reference>
<organism evidence="2 3">
    <name type="scientific">Pyronema omphalodes (strain CBS 100304)</name>
    <name type="common">Pyronema confluens</name>
    <dbReference type="NCBI Taxonomy" id="1076935"/>
    <lineage>
        <taxon>Eukaryota</taxon>
        <taxon>Fungi</taxon>
        <taxon>Dikarya</taxon>
        <taxon>Ascomycota</taxon>
        <taxon>Pezizomycotina</taxon>
        <taxon>Pezizomycetes</taxon>
        <taxon>Pezizales</taxon>
        <taxon>Pyronemataceae</taxon>
        <taxon>Pyronema</taxon>
    </lineage>
</organism>
<feature type="chain" id="PRO_5004651784" evidence="1">
    <location>
        <begin position="19"/>
        <end position="42"/>
    </location>
</feature>
<evidence type="ECO:0000313" key="3">
    <source>
        <dbReference type="Proteomes" id="UP000018144"/>
    </source>
</evidence>
<proteinExistence type="predicted"/>
<evidence type="ECO:0000313" key="2">
    <source>
        <dbReference type="EMBL" id="CCX16525.1"/>
    </source>
</evidence>